<dbReference type="PROSITE" id="PS50082">
    <property type="entry name" value="WD_REPEATS_2"/>
    <property type="match status" value="2"/>
</dbReference>
<evidence type="ECO:0000256" key="2">
    <source>
        <dbReference type="ARBA" id="ARBA00022737"/>
    </source>
</evidence>
<feature type="repeat" description="WD" evidence="3">
    <location>
        <begin position="1"/>
        <end position="32"/>
    </location>
</feature>
<keyword evidence="6" id="KW-1185">Reference proteome</keyword>
<dbReference type="InterPro" id="IPR051570">
    <property type="entry name" value="TBC1_cilium_biogenesis"/>
</dbReference>
<protein>
    <submittedName>
        <fullName evidence="5">Uncharacterized protein</fullName>
    </submittedName>
</protein>
<dbReference type="InterPro" id="IPR015943">
    <property type="entry name" value="WD40/YVTN_repeat-like_dom_sf"/>
</dbReference>
<dbReference type="PANTHER" id="PTHR19853:SF0">
    <property type="entry name" value="WD REPEAT-CONTAINING PROTEIN 3"/>
    <property type="match status" value="1"/>
</dbReference>
<keyword evidence="2" id="KW-0677">Repeat</keyword>
<dbReference type="AlphaFoldDB" id="A0ABD2Q9J8"/>
<organism evidence="5 6">
    <name type="scientific">Cichlidogyrus casuarinus</name>
    <dbReference type="NCBI Taxonomy" id="1844966"/>
    <lineage>
        <taxon>Eukaryota</taxon>
        <taxon>Metazoa</taxon>
        <taxon>Spiralia</taxon>
        <taxon>Lophotrochozoa</taxon>
        <taxon>Platyhelminthes</taxon>
        <taxon>Monogenea</taxon>
        <taxon>Monopisthocotylea</taxon>
        <taxon>Dactylogyridea</taxon>
        <taxon>Ancyrocephalidae</taxon>
        <taxon>Cichlidogyrus</taxon>
    </lineage>
</organism>
<feature type="compositionally biased region" description="Acidic residues" evidence="4">
    <location>
        <begin position="129"/>
        <end position="141"/>
    </location>
</feature>
<feature type="region of interest" description="Disordered" evidence="4">
    <location>
        <begin position="102"/>
        <end position="141"/>
    </location>
</feature>
<gene>
    <name evidence="5" type="ORF">Ciccas_006443</name>
</gene>
<feature type="repeat" description="WD" evidence="3">
    <location>
        <begin position="33"/>
        <end position="79"/>
    </location>
</feature>
<keyword evidence="1 3" id="KW-0853">WD repeat</keyword>
<dbReference type="SMART" id="SM00320">
    <property type="entry name" value="WD40"/>
    <property type="match status" value="2"/>
</dbReference>
<evidence type="ECO:0000256" key="3">
    <source>
        <dbReference type="PROSITE-ProRule" id="PRU00221"/>
    </source>
</evidence>
<accession>A0ABD2Q9J8</accession>
<dbReference type="Gene3D" id="2.130.10.10">
    <property type="entry name" value="YVTN repeat-like/Quinoprotein amine dehydrogenase"/>
    <property type="match status" value="1"/>
</dbReference>
<dbReference type="SUPFAM" id="SSF50978">
    <property type="entry name" value="WD40 repeat-like"/>
    <property type="match status" value="1"/>
</dbReference>
<dbReference type="InterPro" id="IPR036322">
    <property type="entry name" value="WD40_repeat_dom_sf"/>
</dbReference>
<name>A0ABD2Q9J8_9PLAT</name>
<dbReference type="PANTHER" id="PTHR19853">
    <property type="entry name" value="WD REPEAT CONTAINING PROTEIN 3 WDR3"/>
    <property type="match status" value="1"/>
</dbReference>
<dbReference type="Pfam" id="PF00400">
    <property type="entry name" value="WD40"/>
    <property type="match status" value="2"/>
</dbReference>
<dbReference type="InterPro" id="IPR001680">
    <property type="entry name" value="WD40_rpt"/>
</dbReference>
<evidence type="ECO:0000313" key="5">
    <source>
        <dbReference type="EMBL" id="KAL3314931.1"/>
    </source>
</evidence>
<evidence type="ECO:0000313" key="6">
    <source>
        <dbReference type="Proteomes" id="UP001626550"/>
    </source>
</evidence>
<comment type="caution">
    <text evidence="5">The sequence shown here is derived from an EMBL/GenBank/DDBJ whole genome shotgun (WGS) entry which is preliminary data.</text>
</comment>
<dbReference type="PROSITE" id="PS00678">
    <property type="entry name" value="WD_REPEATS_1"/>
    <property type="match status" value="1"/>
</dbReference>
<sequence length="405" mass="46299">MDVSQDSRQLITCSSDKTVRLWELQFGNVVRRFTAHQAAVTSVCMLPTPANSYSRFAFSGDAEGVIKQWDLKKMHEVTTLRGPSSGVDCLAAICKMTPEMMARQQERQEANSKQMGRKNTKKASHDSDSDSAPEMDDENEEDLQDIDFLTGGIVVAVSKDWSIRVWSESSEDLIVRQDEQETQREKDQEDNEILRTEMVLPGTVTTETEALGRPTAKTIEGVDLLMQAIDLYEEYSVQLKKRNEDGKEYVPHPLMESMQCGRDPEKFLLLTLRNLRQNNRGIMTSNSFEHLLACLHSNYTLKLLPHLVKWLSSKIEVEVCARAFRLLVDMNHCLVTQDETCRQIFMSEKFNRCLETVTNVKHELATNLVGLNFVRYSCEKQKSLVMFEEALAEKNKRRKKAAIMV</sequence>
<reference evidence="5 6" key="1">
    <citation type="submission" date="2024-11" db="EMBL/GenBank/DDBJ databases">
        <title>Adaptive evolution of stress response genes in parasites aligns with host niche diversity.</title>
        <authorList>
            <person name="Hahn C."/>
            <person name="Resl P."/>
        </authorList>
    </citation>
    <scope>NUCLEOTIDE SEQUENCE [LARGE SCALE GENOMIC DNA]</scope>
    <source>
        <strain evidence="5">EGGRZ-B1_66</strain>
        <tissue evidence="5">Body</tissue>
    </source>
</reference>
<proteinExistence type="predicted"/>
<dbReference type="EMBL" id="JBJKFK010000869">
    <property type="protein sequence ID" value="KAL3314931.1"/>
    <property type="molecule type" value="Genomic_DNA"/>
</dbReference>
<dbReference type="Proteomes" id="UP001626550">
    <property type="component" value="Unassembled WGS sequence"/>
</dbReference>
<dbReference type="InterPro" id="IPR019775">
    <property type="entry name" value="WD40_repeat_CS"/>
</dbReference>
<evidence type="ECO:0000256" key="1">
    <source>
        <dbReference type="ARBA" id="ARBA00022574"/>
    </source>
</evidence>
<dbReference type="PROSITE" id="PS50294">
    <property type="entry name" value="WD_REPEATS_REGION"/>
    <property type="match status" value="1"/>
</dbReference>
<evidence type="ECO:0000256" key="4">
    <source>
        <dbReference type="SAM" id="MobiDB-lite"/>
    </source>
</evidence>